<evidence type="ECO:0000313" key="2">
    <source>
        <dbReference type="EMBL" id="GHA74905.1"/>
    </source>
</evidence>
<feature type="region of interest" description="Disordered" evidence="1">
    <location>
        <begin position="146"/>
        <end position="166"/>
    </location>
</feature>
<organism evidence="2 3">
    <name type="scientific">Streptomyces canarius</name>
    <dbReference type="NCBI Taxonomy" id="285453"/>
    <lineage>
        <taxon>Bacteria</taxon>
        <taxon>Bacillati</taxon>
        <taxon>Actinomycetota</taxon>
        <taxon>Actinomycetes</taxon>
        <taxon>Kitasatosporales</taxon>
        <taxon>Streptomycetaceae</taxon>
        <taxon>Streptomyces</taxon>
    </lineage>
</organism>
<accession>A0ABQ3DB94</accession>
<gene>
    <name evidence="2" type="ORF">GCM10010345_91530</name>
</gene>
<sequence>MLERALEADVVLASALDDRVPVLDSPLGAMVMQRELAEVLVWPLTGVAPRAVRALPAPARPRRGPAPSGPQLTAAERRTFFTRMRATAERARRPEQFLLRRQALYLSGYDQDADTGRWLAHQQRDQRPGDWLRAWLTSRSVAAVAARNGDRDRMEYHPHRPGGRRR</sequence>
<keyword evidence="3" id="KW-1185">Reference proteome</keyword>
<feature type="compositionally biased region" description="Basic and acidic residues" evidence="1">
    <location>
        <begin position="148"/>
        <end position="158"/>
    </location>
</feature>
<protein>
    <submittedName>
        <fullName evidence="2">Uncharacterized protein</fullName>
    </submittedName>
</protein>
<dbReference type="Proteomes" id="UP000653644">
    <property type="component" value="Unassembled WGS sequence"/>
</dbReference>
<evidence type="ECO:0000313" key="3">
    <source>
        <dbReference type="Proteomes" id="UP000653644"/>
    </source>
</evidence>
<feature type="region of interest" description="Disordered" evidence="1">
    <location>
        <begin position="55"/>
        <end position="77"/>
    </location>
</feature>
<dbReference type="EMBL" id="BMVN01000101">
    <property type="protein sequence ID" value="GHA74905.1"/>
    <property type="molecule type" value="Genomic_DNA"/>
</dbReference>
<dbReference type="RefSeq" id="WP_189895089.1">
    <property type="nucleotide sequence ID" value="NZ_BMVN01000101.1"/>
</dbReference>
<proteinExistence type="predicted"/>
<reference evidence="3" key="1">
    <citation type="journal article" date="2019" name="Int. J. Syst. Evol. Microbiol.">
        <title>The Global Catalogue of Microorganisms (GCM) 10K type strain sequencing project: providing services to taxonomists for standard genome sequencing and annotation.</title>
        <authorList>
            <consortium name="The Broad Institute Genomics Platform"/>
            <consortium name="The Broad Institute Genome Sequencing Center for Infectious Disease"/>
            <person name="Wu L."/>
            <person name="Ma J."/>
        </authorList>
    </citation>
    <scope>NUCLEOTIDE SEQUENCE [LARGE SCALE GENOMIC DNA]</scope>
    <source>
        <strain evidence="3">JCM 4733</strain>
    </source>
</reference>
<comment type="caution">
    <text evidence="2">The sequence shown here is derived from an EMBL/GenBank/DDBJ whole genome shotgun (WGS) entry which is preliminary data.</text>
</comment>
<name>A0ABQ3DB94_9ACTN</name>
<evidence type="ECO:0000256" key="1">
    <source>
        <dbReference type="SAM" id="MobiDB-lite"/>
    </source>
</evidence>